<dbReference type="Gene3D" id="1.20.1260.10">
    <property type="match status" value="1"/>
</dbReference>
<evidence type="ECO:0000256" key="2">
    <source>
        <dbReference type="SAM" id="SignalP"/>
    </source>
</evidence>
<feature type="domain" description="DUF305" evidence="3">
    <location>
        <begin position="55"/>
        <end position="203"/>
    </location>
</feature>
<organism evidence="4">
    <name type="scientific">Mycobacterium gordonae</name>
    <dbReference type="NCBI Taxonomy" id="1778"/>
    <lineage>
        <taxon>Bacteria</taxon>
        <taxon>Bacillati</taxon>
        <taxon>Actinomycetota</taxon>
        <taxon>Actinomycetes</taxon>
        <taxon>Mycobacteriales</taxon>
        <taxon>Mycobacteriaceae</taxon>
        <taxon>Mycobacterium</taxon>
    </lineage>
</organism>
<accession>A0A1A6BA34</accession>
<dbReference type="PANTHER" id="PTHR36933">
    <property type="entry name" value="SLL0788 PROTEIN"/>
    <property type="match status" value="1"/>
</dbReference>
<feature type="region of interest" description="Disordered" evidence="1">
    <location>
        <begin position="28"/>
        <end position="50"/>
    </location>
</feature>
<feature type="signal peptide" evidence="2">
    <location>
        <begin position="1"/>
        <end position="26"/>
    </location>
</feature>
<dbReference type="EMBL" id="MAEM01000462">
    <property type="protein sequence ID" value="OBR99221.1"/>
    <property type="molecule type" value="Genomic_DNA"/>
</dbReference>
<dbReference type="PANTHER" id="PTHR36933:SF1">
    <property type="entry name" value="SLL0788 PROTEIN"/>
    <property type="match status" value="1"/>
</dbReference>
<evidence type="ECO:0000256" key="1">
    <source>
        <dbReference type="SAM" id="MobiDB-lite"/>
    </source>
</evidence>
<dbReference type="InterPro" id="IPR005183">
    <property type="entry name" value="DUF305_CopM-like"/>
</dbReference>
<dbReference type="OrthoDB" id="26872at2"/>
<gene>
    <name evidence="4" type="ORF">A9W98_31340</name>
</gene>
<dbReference type="AlphaFoldDB" id="A0A1A6BA34"/>
<name>A0A1A6BA34_MYCGO</name>
<proteinExistence type="predicted"/>
<evidence type="ECO:0000259" key="3">
    <source>
        <dbReference type="Pfam" id="PF03713"/>
    </source>
</evidence>
<feature type="compositionally biased region" description="Low complexity" evidence="1">
    <location>
        <begin position="30"/>
        <end position="46"/>
    </location>
</feature>
<keyword evidence="2" id="KW-0732">Signal</keyword>
<reference evidence="4" key="1">
    <citation type="submission" date="2016-06" db="EMBL/GenBank/DDBJ databases">
        <authorList>
            <person name="Kjaerup R.B."/>
            <person name="Dalgaard T.S."/>
            <person name="Juul-Madsen H.R."/>
        </authorList>
    </citation>
    <scope>NUCLEOTIDE SEQUENCE [LARGE SCALE GENOMIC DNA]</scope>
    <source>
        <strain evidence="4">1245752.6</strain>
    </source>
</reference>
<comment type="caution">
    <text evidence="4">The sequence shown here is derived from an EMBL/GenBank/DDBJ whole genome shotgun (WGS) entry which is preliminary data.</text>
</comment>
<evidence type="ECO:0000313" key="4">
    <source>
        <dbReference type="EMBL" id="OBR99221.1"/>
    </source>
</evidence>
<dbReference type="Pfam" id="PF03713">
    <property type="entry name" value="DUF305"/>
    <property type="match status" value="1"/>
</dbReference>
<sequence length="207" mass="21873">MSRGKTLTTAAAAVAALLALTSCSNANHQAGSTTAAGSSAASSSATNPQAHNAQDVTFAQQMIPHHQQAIEMSDIVLGKQGIDPRVMDLATRIKDAQGPEIQEMQSWLSQWGQPTIASMPGMPAHSDMPGMPGMMPERDMEALRDAQGAAASRLFLTQMVQHHQGAIAMAQNEIKLGQYSPAIAMAHSIVDSQQQEINTMQAIVSSL</sequence>
<dbReference type="InterPro" id="IPR012347">
    <property type="entry name" value="Ferritin-like"/>
</dbReference>
<dbReference type="PROSITE" id="PS51257">
    <property type="entry name" value="PROKAR_LIPOPROTEIN"/>
    <property type="match status" value="1"/>
</dbReference>
<protein>
    <submittedName>
        <fullName evidence="4">DUF305 domain-containing protein</fullName>
    </submittedName>
</protein>
<dbReference type="Proteomes" id="UP000093757">
    <property type="component" value="Unassembled WGS sequence"/>
</dbReference>
<feature type="chain" id="PRO_5008342680" evidence="2">
    <location>
        <begin position="27"/>
        <end position="207"/>
    </location>
</feature>
<dbReference type="RefSeq" id="WP_065136373.1">
    <property type="nucleotide sequence ID" value="NZ_JANFXG010000022.1"/>
</dbReference>